<dbReference type="EMBL" id="QDHA01000139">
    <property type="protein sequence ID" value="RCJ03622.1"/>
    <property type="molecule type" value="Genomic_DNA"/>
</dbReference>
<gene>
    <name evidence="2" type="ORF">DDK22_36330</name>
</gene>
<accession>A0A367P734</accession>
<evidence type="ECO:0000313" key="3">
    <source>
        <dbReference type="Proteomes" id="UP000253501"/>
    </source>
</evidence>
<proteinExistence type="predicted"/>
<evidence type="ECO:0000256" key="1">
    <source>
        <dbReference type="SAM" id="MobiDB-lite"/>
    </source>
</evidence>
<dbReference type="AlphaFoldDB" id="A0A367P734"/>
<protein>
    <submittedName>
        <fullName evidence="2">Uncharacterized protein</fullName>
    </submittedName>
</protein>
<sequence>MKERYLCPRPALAHLSRRPPYDTMNARSETVGKKRSFSGPWNKGQLCLVQAYRLLCMVWTSHNRSAAAACN</sequence>
<feature type="region of interest" description="Disordered" evidence="1">
    <location>
        <begin position="18"/>
        <end position="37"/>
    </location>
</feature>
<dbReference type="SUPFAM" id="SSF143081">
    <property type="entry name" value="BB1717-like"/>
    <property type="match status" value="1"/>
</dbReference>
<dbReference type="Proteomes" id="UP000253501">
    <property type="component" value="Unassembled WGS sequence"/>
</dbReference>
<name>A0A367P734_CUPNE</name>
<comment type="caution">
    <text evidence="2">The sequence shown here is derived from an EMBL/GenBank/DDBJ whole genome shotgun (WGS) entry which is preliminary data.</text>
</comment>
<evidence type="ECO:0000313" key="2">
    <source>
        <dbReference type="EMBL" id="RCJ03622.1"/>
    </source>
</evidence>
<reference evidence="2 3" key="1">
    <citation type="submission" date="2018-04" db="EMBL/GenBank/DDBJ databases">
        <title>Cupriavidus necator CR12 genome sequencing and assembly.</title>
        <authorList>
            <person name="Ben Fekih I."/>
            <person name="Mazhar H.S."/>
            <person name="Bello S.K."/>
            <person name="Rensing C."/>
        </authorList>
    </citation>
    <scope>NUCLEOTIDE SEQUENCE [LARGE SCALE GENOMIC DNA]</scope>
    <source>
        <strain evidence="2 3">CR12</strain>
    </source>
</reference>
<dbReference type="InterPro" id="IPR036590">
    <property type="entry name" value="SRAP-like"/>
</dbReference>
<organism evidence="2 3">
    <name type="scientific">Cupriavidus necator</name>
    <name type="common">Alcaligenes eutrophus</name>
    <name type="synonym">Ralstonia eutropha</name>
    <dbReference type="NCBI Taxonomy" id="106590"/>
    <lineage>
        <taxon>Bacteria</taxon>
        <taxon>Pseudomonadati</taxon>
        <taxon>Pseudomonadota</taxon>
        <taxon>Betaproteobacteria</taxon>
        <taxon>Burkholderiales</taxon>
        <taxon>Burkholderiaceae</taxon>
        <taxon>Cupriavidus</taxon>
    </lineage>
</organism>
<dbReference type="Gene3D" id="3.90.1680.10">
    <property type="entry name" value="SOS response associated peptidase-like"/>
    <property type="match status" value="1"/>
</dbReference>